<dbReference type="EnsemblFungi" id="PTTG_03542-t43_1">
    <property type="protein sequence ID" value="PTTG_03542-t43_1-p1"/>
    <property type="gene ID" value="PTTG_03542"/>
</dbReference>
<dbReference type="EC" id="2.1.1.317" evidence="14"/>
<dbReference type="GO" id="GO:0006665">
    <property type="term" value="P:sphingolipid metabolic process"/>
    <property type="evidence" value="ECO:0007669"/>
    <property type="project" value="UniProtKB-KW"/>
</dbReference>
<comment type="subcellular location">
    <subcellularLocation>
        <location evidence="1">Membrane</location>
        <topology evidence="1">Multi-pass membrane protein</topology>
    </subcellularLocation>
</comment>
<dbReference type="CDD" id="cd02440">
    <property type="entry name" value="AdoMet_MTases"/>
    <property type="match status" value="1"/>
</dbReference>
<evidence type="ECO:0000256" key="8">
    <source>
        <dbReference type="ARBA" id="ARBA00022691"/>
    </source>
</evidence>
<keyword evidence="11 15" id="KW-1133">Transmembrane helix</keyword>
<keyword evidence="6" id="KW-0489">Methyltransferase</keyword>
<feature type="transmembrane region" description="Helical" evidence="15">
    <location>
        <begin position="47"/>
        <end position="63"/>
    </location>
</feature>
<evidence type="ECO:0000256" key="4">
    <source>
        <dbReference type="ARBA" id="ARBA00010815"/>
    </source>
</evidence>
<evidence type="ECO:0000256" key="2">
    <source>
        <dbReference type="ARBA" id="ARBA00004760"/>
    </source>
</evidence>
<name>A0A180GVF7_PUCT1</name>
<dbReference type="GO" id="GO:0016020">
    <property type="term" value="C:membrane"/>
    <property type="evidence" value="ECO:0007669"/>
    <property type="project" value="UniProtKB-SubCell"/>
</dbReference>
<evidence type="ECO:0000313" key="16">
    <source>
        <dbReference type="EMBL" id="OAV96807.1"/>
    </source>
</evidence>
<sequence>MWPFDSLIPSPAFTFSVCRMPRDASYQFQLGNGQLWTGNGRFSNKEFVLACIFVPYFVGKFLVPGITIGFLSYGHIFLMIVLAPAVMISYWALSSIYPSQVTNQVTLPNNKQSSYFIFKDAKLSQAYNPNNPGSKRIPMQVWHDAYFEGKIEIKRDMMELLEYRHDWAAFHMTPELFKYVVTRLLPEVILHTTSQDEEQVRGHYDRGDDFYSWFLGPRMIYTSGIISDADREESLEELQDNKLKLVCQKLDLQPDDSLLDIGCGWGTLAAFAAKNYGCKATGVTLGKNQTKFGNDRLAANGIPSSQAKIVCQDARDIPAEPKGRYNKISCLEMAEHVGIRRYPDFLKQVYDLLADDGTMVFQVAGIRPNWQFEDLIWGLFMNKYIFPGADASLSLGWVTTKLEQAGFEVKSVDVLGVHYSATLYRWYKNWMSNEEKVRAKYGDRWFRIWEFFLAYSVITSRQGSVSLFQITVHKNLNSFHRVEGVKTHTSLDTLKDPSIIKRRSFEEVVCQPVPGS</sequence>
<evidence type="ECO:0000256" key="9">
    <source>
        <dbReference type="ARBA" id="ARBA00022692"/>
    </source>
</evidence>
<accession>A0A180GVF7</accession>
<comment type="pathway">
    <text evidence="2">Lipid metabolism; sphingolipid metabolism.</text>
</comment>
<evidence type="ECO:0000256" key="1">
    <source>
        <dbReference type="ARBA" id="ARBA00004141"/>
    </source>
</evidence>
<keyword evidence="7" id="KW-0808">Transferase</keyword>
<dbReference type="OrthoDB" id="412182at2759"/>
<dbReference type="Gene3D" id="3.40.50.150">
    <property type="entry name" value="Vaccinia Virus protein VP39"/>
    <property type="match status" value="1"/>
</dbReference>
<evidence type="ECO:0000256" key="5">
    <source>
        <dbReference type="ARBA" id="ARBA00022516"/>
    </source>
</evidence>
<dbReference type="SUPFAM" id="SSF53335">
    <property type="entry name" value="S-adenosyl-L-methionine-dependent methyltransferases"/>
    <property type="match status" value="1"/>
</dbReference>
<dbReference type="EMBL" id="ADAS02000017">
    <property type="protein sequence ID" value="OAV96807.1"/>
    <property type="molecule type" value="Genomic_DNA"/>
</dbReference>
<dbReference type="InterPro" id="IPR052290">
    <property type="entry name" value="Sphingo_C9-MT"/>
</dbReference>
<evidence type="ECO:0000313" key="18">
    <source>
        <dbReference type="Proteomes" id="UP000005240"/>
    </source>
</evidence>
<reference evidence="16" key="1">
    <citation type="submission" date="2009-11" db="EMBL/GenBank/DDBJ databases">
        <authorList>
            <consortium name="The Broad Institute Genome Sequencing Platform"/>
            <person name="Ward D."/>
            <person name="Feldgarden M."/>
            <person name="Earl A."/>
            <person name="Young S.K."/>
            <person name="Zeng Q."/>
            <person name="Koehrsen M."/>
            <person name="Alvarado L."/>
            <person name="Berlin A."/>
            <person name="Bochicchio J."/>
            <person name="Borenstein D."/>
            <person name="Chapman S.B."/>
            <person name="Chen Z."/>
            <person name="Engels R."/>
            <person name="Freedman E."/>
            <person name="Gellesch M."/>
            <person name="Goldberg J."/>
            <person name="Griggs A."/>
            <person name="Gujja S."/>
            <person name="Heilman E."/>
            <person name="Heiman D."/>
            <person name="Hepburn T."/>
            <person name="Howarth C."/>
            <person name="Jen D."/>
            <person name="Larson L."/>
            <person name="Lewis B."/>
            <person name="Mehta T."/>
            <person name="Park D."/>
            <person name="Pearson M."/>
            <person name="Roberts A."/>
            <person name="Saif S."/>
            <person name="Shea T."/>
            <person name="Shenoy N."/>
            <person name="Sisk P."/>
            <person name="Stolte C."/>
            <person name="Sykes S."/>
            <person name="Thomson T."/>
            <person name="Walk T."/>
            <person name="White J."/>
            <person name="Yandava C."/>
            <person name="Izard J."/>
            <person name="Baranova O.V."/>
            <person name="Blanton J.M."/>
            <person name="Tanner A.C."/>
            <person name="Dewhirst F.E."/>
            <person name="Haas B."/>
            <person name="Nusbaum C."/>
            <person name="Birren B."/>
        </authorList>
    </citation>
    <scope>NUCLEOTIDE SEQUENCE [LARGE SCALE GENOMIC DNA]</scope>
    <source>
        <strain evidence="16">1-1 BBBD Race 1</strain>
    </source>
</reference>
<keyword evidence="10" id="KW-0746">Sphingolipid metabolism</keyword>
<dbReference type="PANTHER" id="PTHR45197">
    <property type="entry name" value="SYNTHASE, PUTATIVE (AFU_ORTHOLOGUE AFUA_7G04190)-RELATED"/>
    <property type="match status" value="1"/>
</dbReference>
<keyword evidence="12" id="KW-0443">Lipid metabolism</keyword>
<reference evidence="17" key="4">
    <citation type="submission" date="2025-05" db="UniProtKB">
        <authorList>
            <consortium name="EnsemblFungi"/>
        </authorList>
    </citation>
    <scope>IDENTIFICATION</scope>
    <source>
        <strain evidence="17">isolate 1-1 / race 1 (BBBD)</strain>
    </source>
</reference>
<comment type="pathway">
    <text evidence="3">Sphingolipid metabolism.</text>
</comment>
<evidence type="ECO:0000256" key="11">
    <source>
        <dbReference type="ARBA" id="ARBA00022989"/>
    </source>
</evidence>
<evidence type="ECO:0000313" key="17">
    <source>
        <dbReference type="EnsemblFungi" id="PTTG_03542-t43_1-p1"/>
    </source>
</evidence>
<evidence type="ECO:0000256" key="6">
    <source>
        <dbReference type="ARBA" id="ARBA00022603"/>
    </source>
</evidence>
<dbReference type="GO" id="GO:0008168">
    <property type="term" value="F:methyltransferase activity"/>
    <property type="evidence" value="ECO:0007669"/>
    <property type="project" value="UniProtKB-KW"/>
</dbReference>
<organism evidence="16">
    <name type="scientific">Puccinia triticina (isolate 1-1 / race 1 (BBBD))</name>
    <name type="common">Brown leaf rust fungus</name>
    <dbReference type="NCBI Taxonomy" id="630390"/>
    <lineage>
        <taxon>Eukaryota</taxon>
        <taxon>Fungi</taxon>
        <taxon>Dikarya</taxon>
        <taxon>Basidiomycota</taxon>
        <taxon>Pucciniomycotina</taxon>
        <taxon>Pucciniomycetes</taxon>
        <taxon>Pucciniales</taxon>
        <taxon>Pucciniaceae</taxon>
        <taxon>Puccinia</taxon>
    </lineage>
</organism>
<dbReference type="GO" id="GO:0032259">
    <property type="term" value="P:methylation"/>
    <property type="evidence" value="ECO:0007669"/>
    <property type="project" value="UniProtKB-KW"/>
</dbReference>
<keyword evidence="18" id="KW-1185">Reference proteome</keyword>
<evidence type="ECO:0000256" key="10">
    <source>
        <dbReference type="ARBA" id="ARBA00022919"/>
    </source>
</evidence>
<keyword evidence="9 15" id="KW-0812">Transmembrane</keyword>
<dbReference type="PANTHER" id="PTHR45197:SF1">
    <property type="entry name" value="SPHINGOLIPID C9-METHYLTRANSFERASE A-RELATED"/>
    <property type="match status" value="1"/>
</dbReference>
<dbReference type="Pfam" id="PF02353">
    <property type="entry name" value="CMAS"/>
    <property type="match status" value="1"/>
</dbReference>
<dbReference type="AlphaFoldDB" id="A0A180GVF7"/>
<protein>
    <recommendedName>
        <fullName evidence="14">sphingolipid C(9)-methyltransferase</fullName>
        <ecNumber evidence="14">2.1.1.317</ecNumber>
    </recommendedName>
</protein>
<reference evidence="17 18" key="3">
    <citation type="journal article" date="2017" name="G3 (Bethesda)">
        <title>Comparative analysis highlights variable genome content of wheat rusts and divergence of the mating loci.</title>
        <authorList>
            <person name="Cuomo C.A."/>
            <person name="Bakkeren G."/>
            <person name="Khalil H.B."/>
            <person name="Panwar V."/>
            <person name="Joly D."/>
            <person name="Linning R."/>
            <person name="Sakthikumar S."/>
            <person name="Song X."/>
            <person name="Adiconis X."/>
            <person name="Fan L."/>
            <person name="Goldberg J.M."/>
            <person name="Levin J.Z."/>
            <person name="Young S."/>
            <person name="Zeng Q."/>
            <person name="Anikster Y."/>
            <person name="Bruce M."/>
            <person name="Wang M."/>
            <person name="Yin C."/>
            <person name="McCallum B."/>
            <person name="Szabo L.J."/>
            <person name="Hulbert S."/>
            <person name="Chen X."/>
            <person name="Fellers J.P."/>
        </authorList>
    </citation>
    <scope>NUCLEOTIDE SEQUENCE</scope>
    <source>
        <strain evidence="18">Isolate 1-1 / race 1 (BBBD)</strain>
        <strain evidence="17">isolate 1-1 / race 1 (BBBD)</strain>
    </source>
</reference>
<evidence type="ECO:0000256" key="13">
    <source>
        <dbReference type="ARBA" id="ARBA00023136"/>
    </source>
</evidence>
<comment type="similarity">
    <text evidence="4">Belongs to the CFA/CMAS family.</text>
</comment>
<dbReference type="VEuPathDB" id="FungiDB:PTTG_03542"/>
<proteinExistence type="inferred from homology"/>
<feature type="transmembrane region" description="Helical" evidence="15">
    <location>
        <begin position="70"/>
        <end position="93"/>
    </location>
</feature>
<evidence type="ECO:0000256" key="15">
    <source>
        <dbReference type="SAM" id="Phobius"/>
    </source>
</evidence>
<evidence type="ECO:0000256" key="12">
    <source>
        <dbReference type="ARBA" id="ARBA00023098"/>
    </source>
</evidence>
<keyword evidence="13 15" id="KW-0472">Membrane</keyword>
<keyword evidence="8" id="KW-0949">S-adenosyl-L-methionine</keyword>
<dbReference type="InterPro" id="IPR029063">
    <property type="entry name" value="SAM-dependent_MTases_sf"/>
</dbReference>
<reference evidence="16" key="2">
    <citation type="submission" date="2016-05" db="EMBL/GenBank/DDBJ databases">
        <title>Comparative analysis highlights variable genome content of wheat rusts and divergence of the mating loci.</title>
        <authorList>
            <person name="Cuomo C.A."/>
            <person name="Bakkeren G."/>
            <person name="Szabo L."/>
            <person name="Khalil H."/>
            <person name="Joly D."/>
            <person name="Goldberg J."/>
            <person name="Young S."/>
            <person name="Zeng Q."/>
            <person name="Fellers J."/>
        </authorList>
    </citation>
    <scope>NUCLEOTIDE SEQUENCE [LARGE SCALE GENOMIC DNA]</scope>
    <source>
        <strain evidence="16">1-1 BBBD Race 1</strain>
    </source>
</reference>
<evidence type="ECO:0000256" key="7">
    <source>
        <dbReference type="ARBA" id="ARBA00022679"/>
    </source>
</evidence>
<gene>
    <name evidence="16" type="ORF">PTTG_03542</name>
</gene>
<evidence type="ECO:0000256" key="3">
    <source>
        <dbReference type="ARBA" id="ARBA00004991"/>
    </source>
</evidence>
<dbReference type="Proteomes" id="UP000005240">
    <property type="component" value="Unassembled WGS sequence"/>
</dbReference>
<keyword evidence="5" id="KW-0444">Lipid biosynthesis</keyword>
<evidence type="ECO:0000256" key="14">
    <source>
        <dbReference type="ARBA" id="ARBA00039020"/>
    </source>
</evidence>